<dbReference type="AlphaFoldDB" id="A0A073BBD8"/>
<gene>
    <name evidence="1" type="ORF">GU90_07725</name>
</gene>
<dbReference type="RefSeq" id="WP_029721935.1">
    <property type="nucleotide sequence ID" value="NZ_JAJUIW010000006.1"/>
</dbReference>
<evidence type="ECO:0000313" key="2">
    <source>
        <dbReference type="Proteomes" id="UP000031419"/>
    </source>
</evidence>
<comment type="caution">
    <text evidence="1">The sequence shown here is derived from an EMBL/GenBank/DDBJ whole genome shotgun (WGS) entry which is preliminary data.</text>
</comment>
<dbReference type="STRING" id="28042.GU90_07725"/>
<reference evidence="1 2" key="1">
    <citation type="submission" date="2014-06" db="EMBL/GenBank/DDBJ databases">
        <title>Saccharopolyspora rectivirgula DSM-43113 Genome sequencing.</title>
        <authorList>
            <person name="Barrera C."/>
            <person name="Millon L."/>
            <person name="Rognon B."/>
            <person name="Zaugg C."/>
            <person name="Monod M."/>
        </authorList>
    </citation>
    <scope>NUCLEOTIDE SEQUENCE [LARGE SCALE GENOMIC DNA]</scope>
    <source>
        <strain evidence="1 2">DSM 43113</strain>
    </source>
</reference>
<sequence>MTCLDSRKTLKLDPASTSTNRIDLIIARIYDDNNPAIGSPSGERKFTVEVWKGDASTGTPTRPIPTPAAGWIPLAEVKISAGVGAIAAADITDLRGPGLVARGGMRSLYGADADPSSAAFKEAGAYPGDQRWVHANGFQHQVFYGKSSDPLRGGWRGVHNCIVVNANPAPGELLWTKSTASPTEICRVKIPYPGTPFMVYATGRAVLTLSPDVKVDLRITIDSPTGTPVNWNTVSSLGIENAQDQKWRDTSHTVCVPPLMYGAFDRPIDLVLSGWLTGQLYTSYGWAYRGNDTGANLLSACVYPSTVAPPTS</sequence>
<evidence type="ECO:0000313" key="1">
    <source>
        <dbReference type="EMBL" id="KEI45074.1"/>
    </source>
</evidence>
<organism evidence="1 2">
    <name type="scientific">Saccharopolyspora rectivirgula</name>
    <dbReference type="NCBI Taxonomy" id="28042"/>
    <lineage>
        <taxon>Bacteria</taxon>
        <taxon>Bacillati</taxon>
        <taxon>Actinomycetota</taxon>
        <taxon>Actinomycetes</taxon>
        <taxon>Pseudonocardiales</taxon>
        <taxon>Pseudonocardiaceae</taxon>
        <taxon>Saccharopolyspora</taxon>
    </lineage>
</organism>
<protein>
    <submittedName>
        <fullName evidence="1">Uncharacterized protein</fullName>
    </submittedName>
</protein>
<accession>A0A073BBD8</accession>
<proteinExistence type="predicted"/>
<dbReference type="Proteomes" id="UP000031419">
    <property type="component" value="Unassembled WGS sequence"/>
</dbReference>
<keyword evidence="2" id="KW-1185">Reference proteome</keyword>
<dbReference type="OrthoDB" id="5193571at2"/>
<name>A0A073BBD8_9PSEU</name>
<dbReference type="EMBL" id="JNVU01000017">
    <property type="protein sequence ID" value="KEI45074.1"/>
    <property type="molecule type" value="Genomic_DNA"/>
</dbReference>